<dbReference type="GO" id="GO:0046872">
    <property type="term" value="F:metal ion binding"/>
    <property type="evidence" value="ECO:0007669"/>
    <property type="project" value="InterPro"/>
</dbReference>
<feature type="domain" description="HMA" evidence="2">
    <location>
        <begin position="23"/>
        <end position="89"/>
    </location>
</feature>
<proteinExistence type="predicted"/>
<gene>
    <name evidence="3" type="ORF">C7460_10163</name>
</gene>
<organism evidence="3 4">
    <name type="scientific">Marinoscillum furvescens DSM 4134</name>
    <dbReference type="NCBI Taxonomy" id="1122208"/>
    <lineage>
        <taxon>Bacteria</taxon>
        <taxon>Pseudomonadati</taxon>
        <taxon>Bacteroidota</taxon>
        <taxon>Cytophagia</taxon>
        <taxon>Cytophagales</taxon>
        <taxon>Reichenbachiellaceae</taxon>
        <taxon>Marinoscillum</taxon>
    </lineage>
</organism>
<sequence length="124" mass="13957">MKYLLIVTTCFLAVSFSANAQKIQKIEIQTSAVCEMCQYTIEKDMAFEKGVESATLDLDTKKLLVTFNSKKTSPETIRKRITLIGYDADSLKRDAKAHSKLPYCCQSDENGVPFVDHGDDHKDE</sequence>
<dbReference type="SUPFAM" id="SSF55008">
    <property type="entry name" value="HMA, heavy metal-associated domain"/>
    <property type="match status" value="1"/>
</dbReference>
<evidence type="ECO:0000313" key="3">
    <source>
        <dbReference type="EMBL" id="REE05547.1"/>
    </source>
</evidence>
<evidence type="ECO:0000256" key="1">
    <source>
        <dbReference type="SAM" id="SignalP"/>
    </source>
</evidence>
<dbReference type="Gene3D" id="3.30.70.100">
    <property type="match status" value="1"/>
</dbReference>
<dbReference type="Proteomes" id="UP000256779">
    <property type="component" value="Unassembled WGS sequence"/>
</dbReference>
<dbReference type="AlphaFoldDB" id="A0A3D9LG18"/>
<dbReference type="InterPro" id="IPR006121">
    <property type="entry name" value="HMA_dom"/>
</dbReference>
<accession>A0A3D9LG18</accession>
<feature type="chain" id="PRO_5017705240" evidence="1">
    <location>
        <begin position="21"/>
        <end position="124"/>
    </location>
</feature>
<dbReference type="PROSITE" id="PS50846">
    <property type="entry name" value="HMA_2"/>
    <property type="match status" value="1"/>
</dbReference>
<dbReference type="Pfam" id="PF00403">
    <property type="entry name" value="HMA"/>
    <property type="match status" value="1"/>
</dbReference>
<feature type="signal peptide" evidence="1">
    <location>
        <begin position="1"/>
        <end position="20"/>
    </location>
</feature>
<dbReference type="EMBL" id="QREG01000001">
    <property type="protein sequence ID" value="REE05547.1"/>
    <property type="molecule type" value="Genomic_DNA"/>
</dbReference>
<evidence type="ECO:0000313" key="4">
    <source>
        <dbReference type="Proteomes" id="UP000256779"/>
    </source>
</evidence>
<name>A0A3D9LG18_MARFU</name>
<evidence type="ECO:0000259" key="2">
    <source>
        <dbReference type="PROSITE" id="PS50846"/>
    </source>
</evidence>
<keyword evidence="1" id="KW-0732">Signal</keyword>
<dbReference type="OrthoDB" id="5513217at2"/>
<keyword evidence="4" id="KW-1185">Reference proteome</keyword>
<reference evidence="3 4" key="1">
    <citation type="submission" date="2018-07" db="EMBL/GenBank/DDBJ databases">
        <title>Genomic Encyclopedia of Type Strains, Phase IV (KMG-IV): sequencing the most valuable type-strain genomes for metagenomic binning, comparative biology and taxonomic classification.</title>
        <authorList>
            <person name="Goeker M."/>
        </authorList>
    </citation>
    <scope>NUCLEOTIDE SEQUENCE [LARGE SCALE GENOMIC DNA]</scope>
    <source>
        <strain evidence="3 4">DSM 4134</strain>
    </source>
</reference>
<protein>
    <submittedName>
        <fullName evidence="3">Copper chaperone CopZ</fullName>
    </submittedName>
</protein>
<comment type="caution">
    <text evidence="3">The sequence shown here is derived from an EMBL/GenBank/DDBJ whole genome shotgun (WGS) entry which is preliminary data.</text>
</comment>
<dbReference type="RefSeq" id="WP_115866070.1">
    <property type="nucleotide sequence ID" value="NZ_QREG01000001.1"/>
</dbReference>
<dbReference type="InterPro" id="IPR036163">
    <property type="entry name" value="HMA_dom_sf"/>
</dbReference>